<feature type="transmembrane region" description="Helical" evidence="1">
    <location>
        <begin position="436"/>
        <end position="455"/>
    </location>
</feature>
<sequence>MAWRRTAVFLIIAISYLLTNYGGVRSPDSEVVFRTGLSLARRLSFAVERPLSWRGFGLARGRDGRLYSIFGPLESIVLAPLIRIGDLIIASGLIRGADIRPSHYIDQGLADFIGGRTVENPEPHRLRFIVSYLYLLIGILNSIIFYHIARRFLTEAGSLFVVTLYSLGTIAWGYSGTLFSEPLMILFILASFLLIDSRPFASGFLLGLATMTHITGILFLPFFLLYLHLKKGRPLVYGCGAAIPLILLCLYNHLRFGNPLETGRGISEYVYSYFVPPGPGLYGLLFSPGKGILIYSPAIIIGLLGWRLLHHKDPILSYCLIGTILLRILFIASRSDWPGGFCLGPRYLLPLLPFLLLPTGFLFERVSYKAVLLIPAFIFMLQQLYLNLGEIFSFFHIMKFRLIRSGIDPFQGYPIYLRWDTAPICSILKGKPGPYLLTNPIPFTLMLISLIIILYSETGQENR</sequence>
<dbReference type="Proteomes" id="UP000268469">
    <property type="component" value="Unassembled WGS sequence"/>
</dbReference>
<keyword evidence="1" id="KW-1133">Transmembrane helix</keyword>
<evidence type="ECO:0000313" key="2">
    <source>
        <dbReference type="EMBL" id="RKX71007.1"/>
    </source>
</evidence>
<feature type="transmembrane region" description="Helical" evidence="1">
    <location>
        <begin position="347"/>
        <end position="363"/>
    </location>
</feature>
<reference evidence="2 3" key="1">
    <citation type="submission" date="2018-06" db="EMBL/GenBank/DDBJ databases">
        <title>Extensive metabolic versatility and redundancy in microbially diverse, dynamic hydrothermal sediments.</title>
        <authorList>
            <person name="Dombrowski N."/>
            <person name="Teske A."/>
            <person name="Baker B.J."/>
        </authorList>
    </citation>
    <scope>NUCLEOTIDE SEQUENCE [LARGE SCALE GENOMIC DNA]</scope>
    <source>
        <strain evidence="2">B36_G15</strain>
    </source>
</reference>
<feature type="transmembrane region" description="Helical" evidence="1">
    <location>
        <begin position="156"/>
        <end position="172"/>
    </location>
</feature>
<gene>
    <name evidence="2" type="ORF">DRP53_02995</name>
</gene>
<organism evidence="2 3">
    <name type="scientific">candidate division WOR-3 bacterium</name>
    <dbReference type="NCBI Taxonomy" id="2052148"/>
    <lineage>
        <taxon>Bacteria</taxon>
        <taxon>Bacteria division WOR-3</taxon>
    </lineage>
</organism>
<feature type="transmembrane region" description="Helical" evidence="1">
    <location>
        <begin position="129"/>
        <end position="149"/>
    </location>
</feature>
<feature type="transmembrane region" description="Helical" evidence="1">
    <location>
        <begin position="178"/>
        <end position="195"/>
    </location>
</feature>
<feature type="transmembrane region" description="Helical" evidence="1">
    <location>
        <begin position="292"/>
        <end position="309"/>
    </location>
</feature>
<dbReference type="AlphaFoldDB" id="A0A660SJT0"/>
<feature type="transmembrane region" description="Helical" evidence="1">
    <location>
        <begin position="7"/>
        <end position="24"/>
    </location>
</feature>
<keyword evidence="1" id="KW-0812">Transmembrane</keyword>
<feature type="transmembrane region" description="Helical" evidence="1">
    <location>
        <begin position="204"/>
        <end position="229"/>
    </location>
</feature>
<feature type="transmembrane region" description="Helical" evidence="1">
    <location>
        <begin position="316"/>
        <end position="335"/>
    </location>
</feature>
<comment type="caution">
    <text evidence="2">The sequence shown here is derived from an EMBL/GenBank/DDBJ whole genome shotgun (WGS) entry which is preliminary data.</text>
</comment>
<feature type="transmembrane region" description="Helical" evidence="1">
    <location>
        <begin position="266"/>
        <end position="286"/>
    </location>
</feature>
<name>A0A660SJT0_UNCW3</name>
<accession>A0A660SJT0</accession>
<proteinExistence type="predicted"/>
<evidence type="ECO:0000313" key="3">
    <source>
        <dbReference type="Proteomes" id="UP000268469"/>
    </source>
</evidence>
<feature type="transmembrane region" description="Helical" evidence="1">
    <location>
        <begin position="370"/>
        <end position="388"/>
    </location>
</feature>
<evidence type="ECO:0000256" key="1">
    <source>
        <dbReference type="SAM" id="Phobius"/>
    </source>
</evidence>
<evidence type="ECO:0008006" key="4">
    <source>
        <dbReference type="Google" id="ProtNLM"/>
    </source>
</evidence>
<dbReference type="EMBL" id="QNBE01000020">
    <property type="protein sequence ID" value="RKX71007.1"/>
    <property type="molecule type" value="Genomic_DNA"/>
</dbReference>
<feature type="transmembrane region" description="Helical" evidence="1">
    <location>
        <begin position="235"/>
        <end position="254"/>
    </location>
</feature>
<protein>
    <recommendedName>
        <fullName evidence="4">Glycosyltransferase RgtA/B/C/D-like domain-containing protein</fullName>
    </recommendedName>
</protein>
<keyword evidence="1" id="KW-0472">Membrane</keyword>